<dbReference type="PANTHER" id="PTHR33191:SF9">
    <property type="entry name" value="RIPENING-RELATED PROTEIN 2-RELATED"/>
    <property type="match status" value="1"/>
</dbReference>
<feature type="compositionally biased region" description="Polar residues" evidence="5">
    <location>
        <begin position="81"/>
        <end position="96"/>
    </location>
</feature>
<evidence type="ECO:0000313" key="7">
    <source>
        <dbReference type="EMBL" id="KAE8038817.1"/>
    </source>
</evidence>
<evidence type="ECO:0000256" key="5">
    <source>
        <dbReference type="SAM" id="MobiDB-lite"/>
    </source>
</evidence>
<evidence type="ECO:0008006" key="9">
    <source>
        <dbReference type="Google" id="ProtNLM"/>
    </source>
</evidence>
<reference evidence="7 8" key="1">
    <citation type="submission" date="2019-06" db="EMBL/GenBank/DDBJ databases">
        <title>A chromosomal-level reference genome of Carpinus fangiana (Coryloideae, Betulaceae).</title>
        <authorList>
            <person name="Yang X."/>
            <person name="Wang Z."/>
            <person name="Zhang L."/>
            <person name="Hao G."/>
            <person name="Liu J."/>
            <person name="Yang Y."/>
        </authorList>
    </citation>
    <scope>NUCLEOTIDE SEQUENCE [LARGE SCALE GENOMIC DNA]</scope>
    <source>
        <strain evidence="7">Cfa_2016G</strain>
        <tissue evidence="7">Leaf</tissue>
    </source>
</reference>
<protein>
    <recommendedName>
        <fullName evidence="9">Kiwellin-like</fullName>
    </recommendedName>
</protein>
<dbReference type="InterPro" id="IPR036908">
    <property type="entry name" value="RlpA-like_sf"/>
</dbReference>
<name>A0A660KQV4_9ROSI</name>
<accession>A0A660KQV4</accession>
<evidence type="ECO:0000256" key="3">
    <source>
        <dbReference type="ARBA" id="ARBA00022525"/>
    </source>
</evidence>
<organism evidence="7 8">
    <name type="scientific">Carpinus fangiana</name>
    <dbReference type="NCBI Taxonomy" id="176857"/>
    <lineage>
        <taxon>Eukaryota</taxon>
        <taxon>Viridiplantae</taxon>
        <taxon>Streptophyta</taxon>
        <taxon>Embryophyta</taxon>
        <taxon>Tracheophyta</taxon>
        <taxon>Spermatophyta</taxon>
        <taxon>Magnoliopsida</taxon>
        <taxon>eudicotyledons</taxon>
        <taxon>Gunneridae</taxon>
        <taxon>Pentapetalae</taxon>
        <taxon>rosids</taxon>
        <taxon>fabids</taxon>
        <taxon>Fagales</taxon>
        <taxon>Betulaceae</taxon>
        <taxon>Carpinus</taxon>
    </lineage>
</organism>
<dbReference type="Pfam" id="PF24300">
    <property type="entry name" value="KWL1"/>
    <property type="match status" value="1"/>
</dbReference>
<feature type="signal peptide" evidence="6">
    <location>
        <begin position="1"/>
        <end position="21"/>
    </location>
</feature>
<comment type="similarity">
    <text evidence="2">Belongs to the kiwellin family.</text>
</comment>
<proteinExistence type="inferred from homology"/>
<dbReference type="CDD" id="cd22270">
    <property type="entry name" value="DPBB_kiwellin-like"/>
    <property type="match status" value="1"/>
</dbReference>
<evidence type="ECO:0000256" key="1">
    <source>
        <dbReference type="ARBA" id="ARBA00004613"/>
    </source>
</evidence>
<dbReference type="Gene3D" id="2.40.40.10">
    <property type="entry name" value="RlpA-like domain"/>
    <property type="match status" value="1"/>
</dbReference>
<sequence>MTSLMSLVTLSLIILPLLTHAISSCDGPCTTLDDCDGQLICINGKCNDDPDLGTHECSGGGSSPDPDPTNCPPSTSNPSCQGQSNPLHCSPPVTSSTQAHLTLNDFSEGGDGGDPSECDEKYHENTELVVALSTGWFDHRSRCGKMIRITANNGRSTTAKVVDECDSVNGCDKEHAFQPPCRNNIVDASAAVWDALGLDQALVSAAFFVYTLMRLRSSVPPQAALTAKAAVS</sequence>
<keyword evidence="4 6" id="KW-0732">Signal</keyword>
<feature type="chain" id="PRO_5024837533" description="Kiwellin-like" evidence="6">
    <location>
        <begin position="22"/>
        <end position="232"/>
    </location>
</feature>
<evidence type="ECO:0000313" key="8">
    <source>
        <dbReference type="Proteomes" id="UP000327013"/>
    </source>
</evidence>
<dbReference type="SUPFAM" id="SSF50685">
    <property type="entry name" value="Barwin-like endoglucanases"/>
    <property type="match status" value="1"/>
</dbReference>
<keyword evidence="3" id="KW-0964">Secreted</keyword>
<gene>
    <name evidence="7" type="ORF">FH972_011289</name>
</gene>
<dbReference type="GO" id="GO:0005576">
    <property type="term" value="C:extracellular region"/>
    <property type="evidence" value="ECO:0007669"/>
    <property type="project" value="UniProtKB-SubCell"/>
</dbReference>
<dbReference type="InterPro" id="IPR039271">
    <property type="entry name" value="Kiwellin-like"/>
</dbReference>
<feature type="region of interest" description="Disordered" evidence="5">
    <location>
        <begin position="56"/>
        <end position="96"/>
    </location>
</feature>
<dbReference type="PANTHER" id="PTHR33191">
    <property type="entry name" value="RIPENING-RELATED PROTEIN 2-RELATED"/>
    <property type="match status" value="1"/>
</dbReference>
<comment type="subcellular location">
    <subcellularLocation>
        <location evidence="1">Secreted</location>
    </subcellularLocation>
</comment>
<dbReference type="EMBL" id="CM017324">
    <property type="protein sequence ID" value="KAE8038817.1"/>
    <property type="molecule type" value="Genomic_DNA"/>
</dbReference>
<keyword evidence="8" id="KW-1185">Reference proteome</keyword>
<evidence type="ECO:0000256" key="4">
    <source>
        <dbReference type="ARBA" id="ARBA00022729"/>
    </source>
</evidence>
<dbReference type="OrthoDB" id="406505at2759"/>
<evidence type="ECO:0000256" key="2">
    <source>
        <dbReference type="ARBA" id="ARBA00005592"/>
    </source>
</evidence>
<evidence type="ECO:0000256" key="6">
    <source>
        <dbReference type="SAM" id="SignalP"/>
    </source>
</evidence>
<dbReference type="AlphaFoldDB" id="A0A660KQV4"/>
<dbReference type="Proteomes" id="UP000327013">
    <property type="component" value="Chromosome 4"/>
</dbReference>